<name>A0A0G0B4S2_9BACT</name>
<organism evidence="4 5">
    <name type="scientific">Candidatus Gottesmanbacteria bacterium GW2011_GWA1_34_13</name>
    <dbReference type="NCBI Taxonomy" id="1618434"/>
    <lineage>
        <taxon>Bacteria</taxon>
        <taxon>Candidatus Gottesmaniibacteriota</taxon>
    </lineage>
</organism>
<evidence type="ECO:0000256" key="3">
    <source>
        <dbReference type="HAMAP-Rule" id="MF_00023"/>
    </source>
</evidence>
<dbReference type="InterPro" id="IPR020081">
    <property type="entry name" value="SsrA-bd_prot_CS"/>
</dbReference>
<dbReference type="CDD" id="cd09294">
    <property type="entry name" value="SmpB"/>
    <property type="match status" value="1"/>
</dbReference>
<dbReference type="PROSITE" id="PS01317">
    <property type="entry name" value="SSRP"/>
    <property type="match status" value="1"/>
</dbReference>
<dbReference type="PATRIC" id="fig|1618434.3.peg.477"/>
<gene>
    <name evidence="3" type="primary">smpB</name>
    <name evidence="4" type="ORF">UR52_C0017G0007</name>
</gene>
<comment type="function">
    <text evidence="3">Required for rescue of stalled ribosomes mediated by trans-translation. Binds to transfer-messenger RNA (tmRNA), required for stable association of tmRNA with ribosomes. tmRNA and SmpB together mimic tRNA shape, replacing the anticodon stem-loop with SmpB. tmRNA is encoded by the ssrA gene; the 2 termini fold to resemble tRNA(Ala) and it encodes a 'tag peptide', a short internal open reading frame. During trans-translation Ala-aminoacylated tmRNA acts like a tRNA, entering the A-site of stalled ribosomes, displacing the stalled mRNA. The ribosome then switches to translate the ORF on the tmRNA; the nascent peptide is terminated with the 'tag peptide' encoded by the tmRNA and targeted for degradation. The ribosome is freed to recommence translation, which seems to be the essential function of trans-translation.</text>
</comment>
<dbReference type="Gene3D" id="2.40.280.10">
    <property type="match status" value="1"/>
</dbReference>
<dbReference type="NCBIfam" id="TIGR00086">
    <property type="entry name" value="smpB"/>
    <property type="match status" value="1"/>
</dbReference>
<proteinExistence type="inferred from homology"/>
<dbReference type="GO" id="GO:0003723">
    <property type="term" value="F:RNA binding"/>
    <property type="evidence" value="ECO:0007669"/>
    <property type="project" value="UniProtKB-UniRule"/>
</dbReference>
<dbReference type="GO" id="GO:0005829">
    <property type="term" value="C:cytosol"/>
    <property type="evidence" value="ECO:0007669"/>
    <property type="project" value="TreeGrafter"/>
</dbReference>
<evidence type="ECO:0000256" key="2">
    <source>
        <dbReference type="ARBA" id="ARBA00022884"/>
    </source>
</evidence>
<comment type="caution">
    <text evidence="4">The sequence shown here is derived from an EMBL/GenBank/DDBJ whole genome shotgun (WGS) entry which is preliminary data.</text>
</comment>
<dbReference type="InterPro" id="IPR000037">
    <property type="entry name" value="SsrA-bd_prot"/>
</dbReference>
<dbReference type="HAMAP" id="MF_00023">
    <property type="entry name" value="SmpB"/>
    <property type="match status" value="1"/>
</dbReference>
<sequence length="147" mass="16746">MKIENKQAHFDYTIKESVEAGVKLTGPEVKSVKSGRATLTGAFVKILGSEVYLINSQIQPYSFANIKGYDPRRTRKLLLSKKEIIGLKNRIDGGNFALIPLSMYIKHGIIKVEVGLGIGRKQYEKREILKKRAEIRDIERQFRGKIR</sequence>
<dbReference type="EMBL" id="LBPN01000017">
    <property type="protein sequence ID" value="KKP58691.1"/>
    <property type="molecule type" value="Genomic_DNA"/>
</dbReference>
<evidence type="ECO:0000313" key="4">
    <source>
        <dbReference type="EMBL" id="KKP58691.1"/>
    </source>
</evidence>
<dbReference type="Pfam" id="PF01668">
    <property type="entry name" value="SmpB"/>
    <property type="match status" value="1"/>
</dbReference>
<dbReference type="PANTHER" id="PTHR30308:SF2">
    <property type="entry name" value="SSRA-BINDING PROTEIN"/>
    <property type="match status" value="1"/>
</dbReference>
<dbReference type="InterPro" id="IPR023620">
    <property type="entry name" value="SmpB"/>
</dbReference>
<dbReference type="SUPFAM" id="SSF74982">
    <property type="entry name" value="Small protein B (SmpB)"/>
    <property type="match status" value="1"/>
</dbReference>
<dbReference type="Proteomes" id="UP000034176">
    <property type="component" value="Unassembled WGS sequence"/>
</dbReference>
<dbReference type="GO" id="GO:0070929">
    <property type="term" value="P:trans-translation"/>
    <property type="evidence" value="ECO:0007669"/>
    <property type="project" value="UniProtKB-UniRule"/>
</dbReference>
<dbReference type="PANTHER" id="PTHR30308">
    <property type="entry name" value="TMRNA-BINDING COMPONENT OF TRANS-TRANSLATION TAGGING COMPLEX"/>
    <property type="match status" value="1"/>
</dbReference>
<dbReference type="AlphaFoldDB" id="A0A0G0B4S2"/>
<protein>
    <recommendedName>
        <fullName evidence="3">SsrA-binding protein</fullName>
    </recommendedName>
    <alternativeName>
        <fullName evidence="3">Small protein B</fullName>
    </alternativeName>
</protein>
<keyword evidence="2 3" id="KW-0694">RNA-binding</keyword>
<dbReference type="NCBIfam" id="NF003843">
    <property type="entry name" value="PRK05422.1"/>
    <property type="match status" value="1"/>
</dbReference>
<reference evidence="4 5" key="1">
    <citation type="journal article" date="2015" name="Nature">
        <title>rRNA introns, odd ribosomes, and small enigmatic genomes across a large radiation of phyla.</title>
        <authorList>
            <person name="Brown C.T."/>
            <person name="Hug L.A."/>
            <person name="Thomas B.C."/>
            <person name="Sharon I."/>
            <person name="Castelle C.J."/>
            <person name="Singh A."/>
            <person name="Wilkins M.J."/>
            <person name="Williams K.H."/>
            <person name="Banfield J.F."/>
        </authorList>
    </citation>
    <scope>NUCLEOTIDE SEQUENCE [LARGE SCALE GENOMIC DNA]</scope>
</reference>
<dbReference type="GO" id="GO:0070930">
    <property type="term" value="P:trans-translation-dependent protein tagging"/>
    <property type="evidence" value="ECO:0007669"/>
    <property type="project" value="TreeGrafter"/>
</dbReference>
<dbReference type="STRING" id="1618434.UR52_C0017G0007"/>
<evidence type="ECO:0000313" key="5">
    <source>
        <dbReference type="Proteomes" id="UP000034176"/>
    </source>
</evidence>
<comment type="subcellular location">
    <subcellularLocation>
        <location evidence="3">Cytoplasm</location>
    </subcellularLocation>
    <text evidence="3">The tmRNA-SmpB complex associates with stalled 70S ribosomes.</text>
</comment>
<comment type="similarity">
    <text evidence="3">Belongs to the SmpB family.</text>
</comment>
<keyword evidence="1 3" id="KW-0963">Cytoplasm</keyword>
<accession>A0A0G0B4S2</accession>
<evidence type="ECO:0000256" key="1">
    <source>
        <dbReference type="ARBA" id="ARBA00022490"/>
    </source>
</evidence>